<protein>
    <submittedName>
        <fullName evidence="1">Uncharacterized protein</fullName>
    </submittedName>
</protein>
<dbReference type="RefSeq" id="WP_209900804.1">
    <property type="nucleotide sequence ID" value="NZ_BAAAJW010000002.1"/>
</dbReference>
<dbReference type="Proteomes" id="UP001519290">
    <property type="component" value="Unassembled WGS sequence"/>
</dbReference>
<organism evidence="1 2">
    <name type="scientific">Brachybacterium sacelli</name>
    <dbReference type="NCBI Taxonomy" id="173364"/>
    <lineage>
        <taxon>Bacteria</taxon>
        <taxon>Bacillati</taxon>
        <taxon>Actinomycetota</taxon>
        <taxon>Actinomycetes</taxon>
        <taxon>Micrococcales</taxon>
        <taxon>Dermabacteraceae</taxon>
        <taxon>Brachybacterium</taxon>
    </lineage>
</organism>
<accession>A0ABS4WZC6</accession>
<dbReference type="EMBL" id="JAGIOD010000001">
    <property type="protein sequence ID" value="MBP2381552.1"/>
    <property type="molecule type" value="Genomic_DNA"/>
</dbReference>
<evidence type="ECO:0000313" key="2">
    <source>
        <dbReference type="Proteomes" id="UP001519290"/>
    </source>
</evidence>
<comment type="caution">
    <text evidence="1">The sequence shown here is derived from an EMBL/GenBank/DDBJ whole genome shotgun (WGS) entry which is preliminary data.</text>
</comment>
<proteinExistence type="predicted"/>
<sequence length="46" mass="5145">MHMWSHLGLAKIKIANSRVHFYVDTAGTRTVYVGYIGAHLDLVSTN</sequence>
<name>A0ABS4WZC6_9MICO</name>
<reference evidence="1 2" key="1">
    <citation type="submission" date="2021-03" db="EMBL/GenBank/DDBJ databases">
        <title>Sequencing the genomes of 1000 actinobacteria strains.</title>
        <authorList>
            <person name="Klenk H.-P."/>
        </authorList>
    </citation>
    <scope>NUCLEOTIDE SEQUENCE [LARGE SCALE GENOMIC DNA]</scope>
    <source>
        <strain evidence="1 2">DSM 14566</strain>
    </source>
</reference>
<evidence type="ECO:0000313" key="1">
    <source>
        <dbReference type="EMBL" id="MBP2381552.1"/>
    </source>
</evidence>
<keyword evidence="2" id="KW-1185">Reference proteome</keyword>
<gene>
    <name evidence="1" type="ORF">JOF43_001509</name>
</gene>